<evidence type="ECO:0000256" key="4">
    <source>
        <dbReference type="ARBA" id="ARBA00022692"/>
    </source>
</evidence>
<evidence type="ECO:0000256" key="1">
    <source>
        <dbReference type="ARBA" id="ARBA00002501"/>
    </source>
</evidence>
<evidence type="ECO:0000256" key="7">
    <source>
        <dbReference type="RuleBase" id="RU363107"/>
    </source>
</evidence>
<sequence>MHSRPSASSTSAQMYAAQEQSASVQSKRSDTRIGFFISVPSSVEATAMRIIGNFRSYIMYYTLVVWVILFISLVPRRRIALLFLVLVSLVTSNYLLLLRALPNSVILHRYIDKRLVLFMLLIVTVVGIIVTGGGIHLLASMGIGLPLILLHAILTVPNDLPKSEDSAAATTAIVGESYPLVCNKVSDVEIV</sequence>
<feature type="transmembrane region" description="Helical" evidence="7">
    <location>
        <begin position="57"/>
        <end position="74"/>
    </location>
</feature>
<feature type="transmembrane region" description="Helical" evidence="7">
    <location>
        <begin position="114"/>
        <end position="131"/>
    </location>
</feature>
<evidence type="ECO:0000313" key="9">
    <source>
        <dbReference type="Proteomes" id="UP001419268"/>
    </source>
</evidence>
<protein>
    <recommendedName>
        <fullName evidence="7">PRA1 family protein</fullName>
    </recommendedName>
</protein>
<keyword evidence="5 7" id="KW-1133">Transmembrane helix</keyword>
<accession>A0AAP0EMZ5</accession>
<comment type="caution">
    <text evidence="8">The sequence shown here is derived from an EMBL/GenBank/DDBJ whole genome shotgun (WGS) entry which is preliminary data.</text>
</comment>
<evidence type="ECO:0000256" key="5">
    <source>
        <dbReference type="ARBA" id="ARBA00022989"/>
    </source>
</evidence>
<dbReference type="Proteomes" id="UP001419268">
    <property type="component" value="Unassembled WGS sequence"/>
</dbReference>
<keyword evidence="9" id="KW-1185">Reference proteome</keyword>
<dbReference type="EMBL" id="JBBNAG010000011">
    <property type="protein sequence ID" value="KAK9095105.1"/>
    <property type="molecule type" value="Genomic_DNA"/>
</dbReference>
<comment type="similarity">
    <text evidence="3 7">Belongs to the PRA1 family.</text>
</comment>
<dbReference type="PANTHER" id="PTHR38519:SF3">
    <property type="entry name" value="PRA1 FAMILY PROTEIN"/>
    <property type="match status" value="1"/>
</dbReference>
<dbReference type="GO" id="GO:0005783">
    <property type="term" value="C:endoplasmic reticulum"/>
    <property type="evidence" value="ECO:0007669"/>
    <property type="project" value="UniProtKB-ARBA"/>
</dbReference>
<comment type="function">
    <text evidence="1 7">May be involved in both secretory and endocytic intracellular trafficking in the endosomal/prevacuolar compartments.</text>
</comment>
<organism evidence="8 9">
    <name type="scientific">Stephania cephalantha</name>
    <dbReference type="NCBI Taxonomy" id="152367"/>
    <lineage>
        <taxon>Eukaryota</taxon>
        <taxon>Viridiplantae</taxon>
        <taxon>Streptophyta</taxon>
        <taxon>Embryophyta</taxon>
        <taxon>Tracheophyta</taxon>
        <taxon>Spermatophyta</taxon>
        <taxon>Magnoliopsida</taxon>
        <taxon>Ranunculales</taxon>
        <taxon>Menispermaceae</taxon>
        <taxon>Menispermoideae</taxon>
        <taxon>Cissampelideae</taxon>
        <taxon>Stephania</taxon>
    </lineage>
</organism>
<keyword evidence="6 7" id="KW-0472">Membrane</keyword>
<dbReference type="InterPro" id="IPR004895">
    <property type="entry name" value="Prenylated_rab_accept_PRA1"/>
</dbReference>
<feature type="transmembrane region" description="Helical" evidence="7">
    <location>
        <begin position="80"/>
        <end position="102"/>
    </location>
</feature>
<gene>
    <name evidence="8" type="ORF">Scep_026574</name>
</gene>
<proteinExistence type="inferred from homology"/>
<evidence type="ECO:0000313" key="8">
    <source>
        <dbReference type="EMBL" id="KAK9095105.1"/>
    </source>
</evidence>
<dbReference type="AlphaFoldDB" id="A0AAP0EMZ5"/>
<dbReference type="PANTHER" id="PTHR38519">
    <property type="entry name" value="PRA1 FAMILY PROTEIN"/>
    <property type="match status" value="1"/>
</dbReference>
<comment type="subcellular location">
    <subcellularLocation>
        <location evidence="2 7">Membrane</location>
        <topology evidence="2 7">Multi-pass membrane protein</topology>
    </subcellularLocation>
</comment>
<evidence type="ECO:0000256" key="3">
    <source>
        <dbReference type="ARBA" id="ARBA00006483"/>
    </source>
</evidence>
<dbReference type="GO" id="GO:0016192">
    <property type="term" value="P:vesicle-mediated transport"/>
    <property type="evidence" value="ECO:0007669"/>
    <property type="project" value="UniProtKB-ARBA"/>
</dbReference>
<name>A0AAP0EMZ5_9MAGN</name>
<evidence type="ECO:0000256" key="6">
    <source>
        <dbReference type="ARBA" id="ARBA00023136"/>
    </source>
</evidence>
<dbReference type="GO" id="GO:0016020">
    <property type="term" value="C:membrane"/>
    <property type="evidence" value="ECO:0007669"/>
    <property type="project" value="UniProtKB-SubCell"/>
</dbReference>
<reference evidence="8 9" key="1">
    <citation type="submission" date="2024-01" db="EMBL/GenBank/DDBJ databases">
        <title>Genome assemblies of Stephania.</title>
        <authorList>
            <person name="Yang L."/>
        </authorList>
    </citation>
    <scope>NUCLEOTIDE SEQUENCE [LARGE SCALE GENOMIC DNA]</scope>
    <source>
        <strain evidence="8">JXDWG</strain>
        <tissue evidence="8">Leaf</tissue>
    </source>
</reference>
<keyword evidence="7" id="KW-0813">Transport</keyword>
<evidence type="ECO:0000256" key="2">
    <source>
        <dbReference type="ARBA" id="ARBA00004141"/>
    </source>
</evidence>
<dbReference type="Pfam" id="PF03208">
    <property type="entry name" value="PRA1"/>
    <property type="match status" value="1"/>
</dbReference>
<keyword evidence="4 7" id="KW-0812">Transmembrane</keyword>